<reference evidence="1 2" key="1">
    <citation type="submission" date="2021-01" db="EMBL/GenBank/DDBJ databases">
        <title>Genomics of switchgrass bacterial isolates.</title>
        <authorList>
            <person name="Shade A."/>
        </authorList>
    </citation>
    <scope>NUCLEOTIDE SEQUENCE [LARGE SCALE GENOMIC DNA]</scope>
    <source>
        <strain evidence="1 2">PvP111</strain>
    </source>
</reference>
<protein>
    <submittedName>
        <fullName evidence="1">Uncharacterized protein</fullName>
    </submittedName>
</protein>
<evidence type="ECO:0000313" key="2">
    <source>
        <dbReference type="Proteomes" id="UP000703038"/>
    </source>
</evidence>
<dbReference type="Proteomes" id="UP000703038">
    <property type="component" value="Unassembled WGS sequence"/>
</dbReference>
<proteinExistence type="predicted"/>
<organism evidence="1 2">
    <name type="scientific">Rhodococcoides corynebacterioides</name>
    <dbReference type="NCBI Taxonomy" id="53972"/>
    <lineage>
        <taxon>Bacteria</taxon>
        <taxon>Bacillati</taxon>
        <taxon>Actinomycetota</taxon>
        <taxon>Actinomycetes</taxon>
        <taxon>Mycobacteriales</taxon>
        <taxon>Nocardiaceae</taxon>
        <taxon>Rhodococcoides</taxon>
    </lineage>
</organism>
<sequence length="150" mass="15169">MTLGPDGNLYPARPGSDEVAVDPEPFANVGADGDGYFFTSPTGNIACAIYRAPSSAGPVGCQAVTSVAPVDGPVCSNADNDKYAVRIEAAGAVHTCTTQGIYTASDAAVLQYGETLTVGDVTCVSREDGISCLLAGSNAVLLSRGANLTY</sequence>
<dbReference type="EMBL" id="JAFBBK010000001">
    <property type="protein sequence ID" value="MBM7415845.1"/>
    <property type="molecule type" value="Genomic_DNA"/>
</dbReference>
<comment type="caution">
    <text evidence="1">The sequence shown here is derived from an EMBL/GenBank/DDBJ whole genome shotgun (WGS) entry which is preliminary data.</text>
</comment>
<evidence type="ECO:0000313" key="1">
    <source>
        <dbReference type="EMBL" id="MBM7415845.1"/>
    </source>
</evidence>
<name>A0ABS2KV74_9NOCA</name>
<gene>
    <name evidence="1" type="ORF">JOE42_002578</name>
</gene>
<accession>A0ABS2KV74</accession>
<dbReference type="RefSeq" id="WP_204868801.1">
    <property type="nucleotide sequence ID" value="NZ_JAFBBK010000001.1"/>
</dbReference>
<keyword evidence="2" id="KW-1185">Reference proteome</keyword>